<dbReference type="PANTHER" id="PTHR45748">
    <property type="entry name" value="1-PHOSPHATIDYLINOSITOL 3-PHOSPHATE 5-KINASE-RELATED"/>
    <property type="match status" value="1"/>
</dbReference>
<dbReference type="EMBL" id="BSYO01000015">
    <property type="protein sequence ID" value="GMH15178.1"/>
    <property type="molecule type" value="Genomic_DNA"/>
</dbReference>
<dbReference type="GO" id="GO:0000285">
    <property type="term" value="F:1-phosphatidylinositol-3-phosphate 5-kinase activity"/>
    <property type="evidence" value="ECO:0007669"/>
    <property type="project" value="TreeGrafter"/>
</dbReference>
<feature type="compositionally biased region" description="Basic and acidic residues" evidence="1">
    <location>
        <begin position="118"/>
        <end position="130"/>
    </location>
</feature>
<dbReference type="GO" id="GO:0046854">
    <property type="term" value="P:phosphatidylinositol phosphate biosynthetic process"/>
    <property type="evidence" value="ECO:0007669"/>
    <property type="project" value="TreeGrafter"/>
</dbReference>
<dbReference type="AlphaFoldDB" id="A0AAD3XS42"/>
<evidence type="ECO:0000313" key="2">
    <source>
        <dbReference type="EMBL" id="GMH15178.1"/>
    </source>
</evidence>
<evidence type="ECO:0000313" key="3">
    <source>
        <dbReference type="Proteomes" id="UP001279734"/>
    </source>
</evidence>
<organism evidence="2 3">
    <name type="scientific">Nepenthes gracilis</name>
    <name type="common">Slender pitcher plant</name>
    <dbReference type="NCBI Taxonomy" id="150966"/>
    <lineage>
        <taxon>Eukaryota</taxon>
        <taxon>Viridiplantae</taxon>
        <taxon>Streptophyta</taxon>
        <taxon>Embryophyta</taxon>
        <taxon>Tracheophyta</taxon>
        <taxon>Spermatophyta</taxon>
        <taxon>Magnoliopsida</taxon>
        <taxon>eudicotyledons</taxon>
        <taxon>Gunneridae</taxon>
        <taxon>Pentapetalae</taxon>
        <taxon>Caryophyllales</taxon>
        <taxon>Nepenthaceae</taxon>
        <taxon>Nepenthes</taxon>
    </lineage>
</organism>
<gene>
    <name evidence="2" type="ORF">Nepgr_017019</name>
</gene>
<reference evidence="2" key="1">
    <citation type="submission" date="2023-05" db="EMBL/GenBank/DDBJ databases">
        <title>Nepenthes gracilis genome sequencing.</title>
        <authorList>
            <person name="Fukushima K."/>
        </authorList>
    </citation>
    <scope>NUCLEOTIDE SEQUENCE</scope>
    <source>
        <strain evidence="2">SING2019-196</strain>
    </source>
</reference>
<dbReference type="GO" id="GO:0010008">
    <property type="term" value="C:endosome membrane"/>
    <property type="evidence" value="ECO:0007669"/>
    <property type="project" value="TreeGrafter"/>
</dbReference>
<name>A0AAD3XS42_NEPGR</name>
<dbReference type="PANTHER" id="PTHR45748:SF14">
    <property type="entry name" value="1-PHOSPHATIDYLINOSITOL-3-PHOSPHATE 5-KINASE FAB1C-RELATED"/>
    <property type="match status" value="1"/>
</dbReference>
<accession>A0AAD3XS42</accession>
<evidence type="ECO:0000256" key="1">
    <source>
        <dbReference type="SAM" id="MobiDB-lite"/>
    </source>
</evidence>
<proteinExistence type="predicted"/>
<feature type="region of interest" description="Disordered" evidence="1">
    <location>
        <begin position="114"/>
        <end position="140"/>
    </location>
</feature>
<sequence length="140" mass="15335">MKERLLKSLPPSFHLSAVRSFPASGDYRSVVWDPVSSSMRVHSQNSPNKSGKLRLLLGSSPSYVSSAGHMAGGAEQLVPQMGQNNWVMAVYDDEPTSIISYALSSKEHDDWISNPLLNDHESNDGDKEDFTASTCHRGSL</sequence>
<protein>
    <submittedName>
        <fullName evidence="2">Uncharacterized protein</fullName>
    </submittedName>
</protein>
<comment type="caution">
    <text evidence="2">The sequence shown here is derived from an EMBL/GenBank/DDBJ whole genome shotgun (WGS) entry which is preliminary data.</text>
</comment>
<dbReference type="Proteomes" id="UP001279734">
    <property type="component" value="Unassembled WGS sequence"/>
</dbReference>
<feature type="compositionally biased region" description="Polar residues" evidence="1">
    <location>
        <begin position="131"/>
        <end position="140"/>
    </location>
</feature>
<keyword evidence="3" id="KW-1185">Reference proteome</keyword>